<dbReference type="Gene3D" id="6.10.140.1790">
    <property type="match status" value="1"/>
</dbReference>
<dbReference type="InterPro" id="IPR047086">
    <property type="entry name" value="SF1-HH_sf"/>
</dbReference>
<dbReference type="GO" id="GO:0005681">
    <property type="term" value="C:spliceosomal complex"/>
    <property type="evidence" value="ECO:0007669"/>
    <property type="project" value="UniProtKB-KW"/>
</dbReference>
<comment type="similarity">
    <text evidence="2">Belongs to the BBP/SF1 family.</text>
</comment>
<dbReference type="SUPFAM" id="SSF56553">
    <property type="entry name" value="Insert subdomain of RNA polymerase alpha subunit"/>
    <property type="match status" value="1"/>
</dbReference>
<proteinExistence type="inferred from homology"/>
<evidence type="ECO:0000256" key="3">
    <source>
        <dbReference type="ARBA" id="ARBA00022478"/>
    </source>
</evidence>
<dbReference type="GO" id="GO:0046983">
    <property type="term" value="F:protein dimerization activity"/>
    <property type="evidence" value="ECO:0007669"/>
    <property type="project" value="InterPro"/>
</dbReference>
<evidence type="ECO:0000256" key="20">
    <source>
        <dbReference type="ARBA" id="ARBA00075476"/>
    </source>
</evidence>
<dbReference type="Gene3D" id="3.30.1370.10">
    <property type="entry name" value="K Homology domain, type 1"/>
    <property type="match status" value="1"/>
</dbReference>
<dbReference type="Gene3D" id="3.30.1360.10">
    <property type="entry name" value="RNA polymerase, RBP11-like subunit"/>
    <property type="match status" value="1"/>
</dbReference>
<dbReference type="FunFam" id="3.30.1370.10:FF:000016">
    <property type="entry name" value="Putative splicing factor 1"/>
    <property type="match status" value="1"/>
</dbReference>
<dbReference type="GO" id="GO:0019899">
    <property type="term" value="F:enzyme binding"/>
    <property type="evidence" value="ECO:0007669"/>
    <property type="project" value="UniProtKB-ARBA"/>
</dbReference>
<evidence type="ECO:0000256" key="12">
    <source>
        <dbReference type="ARBA" id="ARBA00022990"/>
    </source>
</evidence>
<keyword evidence="7" id="KW-0479">Metal-binding</keyword>
<evidence type="ECO:0000256" key="2">
    <source>
        <dbReference type="ARBA" id="ARBA00010382"/>
    </source>
</evidence>
<dbReference type="Pfam" id="PF16275">
    <property type="entry name" value="SF1-HH"/>
    <property type="match status" value="1"/>
</dbReference>
<keyword evidence="8" id="KW-0747">Spliceosome</keyword>
<dbReference type="InterPro" id="IPR032570">
    <property type="entry name" value="SF1-HH"/>
</dbReference>
<feature type="compositionally biased region" description="Basic and acidic residues" evidence="26">
    <location>
        <begin position="367"/>
        <end position="378"/>
    </location>
</feature>
<dbReference type="Gene3D" id="2.170.120.12">
    <property type="entry name" value="DNA-directed RNA polymerase, insert domain"/>
    <property type="match status" value="1"/>
</dbReference>
<comment type="similarity">
    <text evidence="17">Belongs to the archaeal Rpo3/eukaryotic RPB3 RNA polymerase subunit family.</text>
</comment>
<feature type="compositionally biased region" description="Low complexity" evidence="26">
    <location>
        <begin position="1056"/>
        <end position="1082"/>
    </location>
</feature>
<keyword evidence="4" id="KW-0678">Repressor</keyword>
<keyword evidence="10" id="KW-0862">Zinc</keyword>
<evidence type="ECO:0000313" key="28">
    <source>
        <dbReference type="EMBL" id="OUC44383.1"/>
    </source>
</evidence>
<evidence type="ECO:0000256" key="24">
    <source>
        <dbReference type="PROSITE-ProRule" id="PRU00047"/>
    </source>
</evidence>
<dbReference type="Proteomes" id="UP000243006">
    <property type="component" value="Unassembled WGS sequence"/>
</dbReference>
<feature type="compositionally biased region" description="Basic and acidic residues" evidence="26">
    <location>
        <begin position="405"/>
        <end position="416"/>
    </location>
</feature>
<evidence type="ECO:0000256" key="19">
    <source>
        <dbReference type="ARBA" id="ARBA00074240"/>
    </source>
</evidence>
<dbReference type="GO" id="GO:0008270">
    <property type="term" value="F:zinc ion binding"/>
    <property type="evidence" value="ECO:0007669"/>
    <property type="project" value="UniProtKB-KW"/>
</dbReference>
<dbReference type="InterPro" id="IPR001878">
    <property type="entry name" value="Znf_CCHC"/>
</dbReference>
<keyword evidence="12" id="KW-0007">Acetylation</keyword>
<dbReference type="InterPro" id="IPR050518">
    <property type="entry name" value="Rpo3/RPB3_RNA_Pol_subunit"/>
</dbReference>
<evidence type="ECO:0000256" key="8">
    <source>
        <dbReference type="ARBA" id="ARBA00022728"/>
    </source>
</evidence>
<keyword evidence="5" id="KW-0597">Phosphoprotein</keyword>
<dbReference type="SUPFAM" id="SSF54791">
    <property type="entry name" value="Eukaryotic type KH-domain (KH-domain type I)"/>
    <property type="match status" value="1"/>
</dbReference>
<evidence type="ECO:0000256" key="18">
    <source>
        <dbReference type="ARBA" id="ARBA00055181"/>
    </source>
</evidence>
<dbReference type="CDD" id="cd22382">
    <property type="entry name" value="KH-I_SF1"/>
    <property type="match status" value="1"/>
</dbReference>
<keyword evidence="15" id="KW-0508">mRNA splicing</keyword>
<dbReference type="Pfam" id="PF22675">
    <property type="entry name" value="KH-I_KHDC4-BBP"/>
    <property type="match status" value="1"/>
</dbReference>
<keyword evidence="16" id="KW-0539">Nucleus</keyword>
<dbReference type="Pfam" id="PF01000">
    <property type="entry name" value="RNA_pol_A_bac"/>
    <property type="match status" value="1"/>
</dbReference>
<dbReference type="PROSITE" id="PS50158">
    <property type="entry name" value="ZF_CCHC"/>
    <property type="match status" value="1"/>
</dbReference>
<feature type="domain" description="CCHC-type" evidence="27">
    <location>
        <begin position="844"/>
        <end position="859"/>
    </location>
</feature>
<protein>
    <recommendedName>
        <fullName evidence="19">Splicing factor 1</fullName>
    </recommendedName>
    <alternativeName>
        <fullName evidence="23">Mammalian branch point-binding protein</fullName>
    </alternativeName>
    <alternativeName>
        <fullName evidence="22">Transcription factor ZFM1</fullName>
    </alternativeName>
    <alternativeName>
        <fullName evidence="21">Zinc finger gene in MEN1 locus</fullName>
    </alternativeName>
    <alternativeName>
        <fullName evidence="20">Zinc finger protein 162</fullName>
    </alternativeName>
</protein>
<dbReference type="PANTHER" id="PTHR11800:SF13">
    <property type="entry name" value="DNA-DIRECTED RNA POLYMERASES I AND III SUBUNIT RPAC1"/>
    <property type="match status" value="1"/>
</dbReference>
<dbReference type="AlphaFoldDB" id="A0A1Y3EGW9"/>
<feature type="region of interest" description="Disordered" evidence="26">
    <location>
        <begin position="1007"/>
        <end position="1027"/>
    </location>
</feature>
<gene>
    <name evidence="28" type="ORF">D917_09165</name>
</gene>
<feature type="compositionally biased region" description="Basic residues" evidence="26">
    <location>
        <begin position="417"/>
        <end position="427"/>
    </location>
</feature>
<evidence type="ECO:0000256" key="11">
    <source>
        <dbReference type="ARBA" id="ARBA00022884"/>
    </source>
</evidence>
<evidence type="ECO:0000256" key="14">
    <source>
        <dbReference type="ARBA" id="ARBA00023163"/>
    </source>
</evidence>
<feature type="region of interest" description="Disordered" evidence="26">
    <location>
        <begin position="623"/>
        <end position="644"/>
    </location>
</feature>
<dbReference type="PANTHER" id="PTHR11800">
    <property type="entry name" value="DNA-DIRECTED RNA POLYMERASE"/>
    <property type="match status" value="1"/>
</dbReference>
<evidence type="ECO:0000256" key="7">
    <source>
        <dbReference type="ARBA" id="ARBA00022723"/>
    </source>
</evidence>
<keyword evidence="11 25" id="KW-0694">RNA-binding</keyword>
<dbReference type="GO" id="GO:0005654">
    <property type="term" value="C:nucleoplasm"/>
    <property type="evidence" value="ECO:0007669"/>
    <property type="project" value="UniProtKB-ARBA"/>
</dbReference>
<dbReference type="PROSITE" id="PS50084">
    <property type="entry name" value="KH_TYPE_1"/>
    <property type="match status" value="1"/>
</dbReference>
<feature type="region of interest" description="Disordered" evidence="26">
    <location>
        <begin position="548"/>
        <end position="588"/>
    </location>
</feature>
<keyword evidence="6" id="KW-0507">mRNA processing</keyword>
<dbReference type="Gene3D" id="4.10.60.10">
    <property type="entry name" value="Zinc finger, CCHC-type"/>
    <property type="match status" value="1"/>
</dbReference>
<feature type="compositionally biased region" description="Basic residues" evidence="26">
    <location>
        <begin position="442"/>
        <end position="459"/>
    </location>
</feature>
<dbReference type="InterPro" id="IPR036603">
    <property type="entry name" value="RBP11-like"/>
</dbReference>
<feature type="region of interest" description="Disordered" evidence="26">
    <location>
        <begin position="347"/>
        <end position="498"/>
    </location>
</feature>
<dbReference type="GO" id="GO:0005736">
    <property type="term" value="C:RNA polymerase I complex"/>
    <property type="evidence" value="ECO:0007669"/>
    <property type="project" value="TreeGrafter"/>
</dbReference>
<dbReference type="InterPro" id="IPR055256">
    <property type="entry name" value="KH_1_KHDC4/BBP-like"/>
</dbReference>
<dbReference type="InterPro" id="IPR036612">
    <property type="entry name" value="KH_dom_type_1_sf"/>
</dbReference>
<dbReference type="SMART" id="SM00343">
    <property type="entry name" value="ZnF_C2HC"/>
    <property type="match status" value="2"/>
</dbReference>
<dbReference type="SUPFAM" id="SSF57756">
    <property type="entry name" value="Retrovirus zinc finger-like domains"/>
    <property type="match status" value="1"/>
</dbReference>
<evidence type="ECO:0000256" key="16">
    <source>
        <dbReference type="ARBA" id="ARBA00023242"/>
    </source>
</evidence>
<dbReference type="GO" id="GO:0006351">
    <property type="term" value="P:DNA-templated transcription"/>
    <property type="evidence" value="ECO:0007669"/>
    <property type="project" value="InterPro"/>
</dbReference>
<comment type="function">
    <text evidence="18">Necessary for the ATP-dependent first step of spliceosome assembly. Binds to the intron branch point sequence (BPS) 5'-UACUAAC-3' of the pre-mRNA. May act as transcription repressor.</text>
</comment>
<evidence type="ECO:0000256" key="6">
    <source>
        <dbReference type="ARBA" id="ARBA00022664"/>
    </source>
</evidence>
<dbReference type="InterPro" id="IPR033901">
    <property type="entry name" value="RNAPI/III_AC40"/>
</dbReference>
<feature type="compositionally biased region" description="Basic residues" evidence="26">
    <location>
        <begin position="390"/>
        <end position="404"/>
    </location>
</feature>
<evidence type="ECO:0000256" key="26">
    <source>
        <dbReference type="SAM" id="MobiDB-lite"/>
    </source>
</evidence>
<dbReference type="InterPro" id="IPR011262">
    <property type="entry name" value="DNA-dir_RNA_pol_insert"/>
</dbReference>
<dbReference type="InterPro" id="IPR036875">
    <property type="entry name" value="Znf_CCHC_sf"/>
</dbReference>
<evidence type="ECO:0000256" key="17">
    <source>
        <dbReference type="ARBA" id="ARBA00025804"/>
    </source>
</evidence>
<feature type="compositionally biased region" description="Pro residues" evidence="26">
    <location>
        <begin position="1083"/>
        <end position="1098"/>
    </location>
</feature>
<accession>A0A1Y3EGW9</accession>
<dbReference type="InterPro" id="IPR036643">
    <property type="entry name" value="RNApol_insert_sf"/>
</dbReference>
<evidence type="ECO:0000256" key="21">
    <source>
        <dbReference type="ARBA" id="ARBA00075641"/>
    </source>
</evidence>
<dbReference type="SMART" id="SM00322">
    <property type="entry name" value="KH"/>
    <property type="match status" value="1"/>
</dbReference>
<comment type="caution">
    <text evidence="28">The sequence shown here is derived from an EMBL/GenBank/DDBJ whole genome shotgun (WGS) entry which is preliminary data.</text>
</comment>
<feature type="compositionally biased region" description="Polar residues" evidence="26">
    <location>
        <begin position="486"/>
        <end position="496"/>
    </location>
</feature>
<dbReference type="InterPro" id="IPR022842">
    <property type="entry name" value="RNAP_Rpo3/Rpb3/RPAC1"/>
</dbReference>
<evidence type="ECO:0000256" key="10">
    <source>
        <dbReference type="ARBA" id="ARBA00022833"/>
    </source>
</evidence>
<keyword evidence="13" id="KW-0805">Transcription regulation</keyword>
<dbReference type="Pfam" id="PF00098">
    <property type="entry name" value="zf-CCHC"/>
    <property type="match status" value="1"/>
</dbReference>
<keyword evidence="9 24" id="KW-0863">Zinc-finger</keyword>
<feature type="compositionally biased region" description="Basic and acidic residues" evidence="26">
    <location>
        <begin position="476"/>
        <end position="485"/>
    </location>
</feature>
<sequence length="1126" mass="125843">MSATDNRVYLKKNHIENTYSITVNDTNWDVEKYAKHMKVKVMNIIDMEMQLDFVNVDAPFVNAIRRILLAEVPTMAIEKVHMFQNTGVIADEVFAHRLGLLPIKADPRQFQYRTDDEPKAEDTLIFELKVKSNVDEIENERVCSSALEWKPIDGQEEKFKNCPPKVVHPDILLAVLKSGQEIECVCHCTKGIGRDHAKFSPVATASYRFLPELKFLRDFYDEEAKLVQSVFSKDVVCLIKCEDGSKKAVVSNPRAEMCSRNFFQYPQLADSIQLSQNLHHIICYLTIAQFNLRVCRGCIMDAILASYGDEACDDSVESSTPEIKEGLQPPIEEVFGPHLNESILQSDTEDKDALENSNKAGPFLETSSDRNEQNELKSGRRSRSVSSSRSSKRRRRSRSRSRDRRNRDRGSGDRRSRDRRSRRRRSRDQRSRDRRSREGRSRDRRSRDRRSRDRRRSSRNYRDERRSRSRSRGRSRHSDERREKFSTTNTSLSISNGAADRSAVELAKSQENIFTSLRDTIATVNLLSNGNSSFSVNQAQQFFPTQLSANNSNNIQPKDSNNENAEATAGSRKRKSRWGKEGEKAFVPGMPTAIPMNLTKEQEIAYLLQLQIEDVTRKLRTGDLGIPQNPEERSPSPEPVYDSFGKRLNTREVRTRQNLENERHRLILKMVALNPIYKPPADYKPPQNRLHEKVWIPQEDHPELNFVGLLIGPRGNTLKQLERETNTRIIIRGKGSVKEGKIGKRDGPLPGEDEALHAYITAQDEESLKKAVKRVSEIIRQALEVPESQNELRKLQLRELALLNGTLRGDELALTGIKCTNCGASTHKSWECPDRPNVTANVFCTACGAAGHIARDCKNPTHGGAPTGAALDEEYSALMAELGHETTRPTERDSGVKPVVRINLAKPRMPPMMPGAFFPPPPHMMPGGVPWAPWMMQPPPMMGEDGKPVMPPPPPPATMGYAPNSSEAGDAQYSHDTSQVGFSVPPPFPPSTGGELAGASEEHTAYAPGYEIPPANSGYPPPYVSEGLEQSYAPTGYAYNEYAGGEEAPPPPPPSAAAAPAAAGAHHPKGGWPPMGMPYYPTSYPPTNMPPPPPPPPAEVASGCDSFPRFYQNINDDAPPPPPPPP</sequence>
<dbReference type="GO" id="GO:0005666">
    <property type="term" value="C:RNA polymerase III complex"/>
    <property type="evidence" value="ECO:0007669"/>
    <property type="project" value="TreeGrafter"/>
</dbReference>
<evidence type="ECO:0000256" key="25">
    <source>
        <dbReference type="PROSITE-ProRule" id="PRU00117"/>
    </source>
</evidence>
<organism evidence="28 29">
    <name type="scientific">Trichinella nativa</name>
    <dbReference type="NCBI Taxonomy" id="6335"/>
    <lineage>
        <taxon>Eukaryota</taxon>
        <taxon>Metazoa</taxon>
        <taxon>Ecdysozoa</taxon>
        <taxon>Nematoda</taxon>
        <taxon>Enoplea</taxon>
        <taxon>Dorylaimia</taxon>
        <taxon>Trichinellida</taxon>
        <taxon>Trichinellidae</taxon>
        <taxon>Trichinella</taxon>
    </lineage>
</organism>
<feature type="compositionally biased region" description="Polar residues" evidence="26">
    <location>
        <begin position="548"/>
        <end position="565"/>
    </location>
</feature>
<evidence type="ECO:0000313" key="29">
    <source>
        <dbReference type="Proteomes" id="UP000243006"/>
    </source>
</evidence>
<feature type="region of interest" description="Disordered" evidence="26">
    <location>
        <begin position="1040"/>
        <end position="1126"/>
    </location>
</feature>
<dbReference type="GO" id="GO:0003723">
    <property type="term" value="F:RNA binding"/>
    <property type="evidence" value="ECO:0007669"/>
    <property type="project" value="UniProtKB-UniRule"/>
</dbReference>
<evidence type="ECO:0000256" key="9">
    <source>
        <dbReference type="ARBA" id="ARBA00022771"/>
    </source>
</evidence>
<feature type="compositionally biased region" description="Basic and acidic residues" evidence="26">
    <location>
        <begin position="428"/>
        <end position="441"/>
    </location>
</feature>
<evidence type="ECO:0000259" key="27">
    <source>
        <dbReference type="PROSITE" id="PS50158"/>
    </source>
</evidence>
<evidence type="ECO:0000256" key="1">
    <source>
        <dbReference type="ARBA" id="ARBA00004123"/>
    </source>
</evidence>
<dbReference type="SMART" id="SM00662">
    <property type="entry name" value="RPOLD"/>
    <property type="match status" value="1"/>
</dbReference>
<evidence type="ECO:0000256" key="22">
    <source>
        <dbReference type="ARBA" id="ARBA00082911"/>
    </source>
</evidence>
<dbReference type="CDD" id="cd07032">
    <property type="entry name" value="RNAP_I_II_AC40"/>
    <property type="match status" value="1"/>
</dbReference>
<keyword evidence="3" id="KW-0240">DNA-directed RNA polymerase</keyword>
<dbReference type="GO" id="GO:0080090">
    <property type="term" value="P:regulation of primary metabolic process"/>
    <property type="evidence" value="ECO:0007669"/>
    <property type="project" value="UniProtKB-ARBA"/>
</dbReference>
<name>A0A1Y3EGW9_9BILA</name>
<dbReference type="InterPro" id="IPR011263">
    <property type="entry name" value="DNA-dir_RNA_pol_RpoA/D/Rpb3"/>
</dbReference>
<evidence type="ECO:0000256" key="13">
    <source>
        <dbReference type="ARBA" id="ARBA00023015"/>
    </source>
</evidence>
<dbReference type="EMBL" id="LVZM01012687">
    <property type="protein sequence ID" value="OUC44383.1"/>
    <property type="molecule type" value="Genomic_DNA"/>
</dbReference>
<dbReference type="InterPro" id="IPR004087">
    <property type="entry name" value="KH_dom"/>
</dbReference>
<evidence type="ECO:0000256" key="23">
    <source>
        <dbReference type="ARBA" id="ARBA00083224"/>
    </source>
</evidence>
<evidence type="ECO:0000256" key="15">
    <source>
        <dbReference type="ARBA" id="ARBA00023187"/>
    </source>
</evidence>
<evidence type="ECO:0000256" key="5">
    <source>
        <dbReference type="ARBA" id="ARBA00022553"/>
    </source>
</evidence>
<dbReference type="GO" id="GO:0008380">
    <property type="term" value="P:RNA splicing"/>
    <property type="evidence" value="ECO:0007669"/>
    <property type="project" value="UniProtKB-KW"/>
</dbReference>
<dbReference type="GO" id="GO:0003899">
    <property type="term" value="F:DNA-directed RNA polymerase activity"/>
    <property type="evidence" value="ECO:0007669"/>
    <property type="project" value="InterPro"/>
</dbReference>
<evidence type="ECO:0000256" key="4">
    <source>
        <dbReference type="ARBA" id="ARBA00022491"/>
    </source>
</evidence>
<dbReference type="SUPFAM" id="SSF55257">
    <property type="entry name" value="RBP11-like subunits of RNA polymerase"/>
    <property type="match status" value="1"/>
</dbReference>
<reference evidence="28 29" key="1">
    <citation type="submission" date="2015-04" db="EMBL/GenBank/DDBJ databases">
        <title>Draft genome of the roundworm Trichinella nativa.</title>
        <authorList>
            <person name="Mitreva M."/>
        </authorList>
    </citation>
    <scope>NUCLEOTIDE SEQUENCE [LARGE SCALE GENOMIC DNA]</scope>
    <source>
        <strain evidence="28 29">ISS45</strain>
    </source>
</reference>
<dbReference type="HAMAP" id="MF_00320">
    <property type="entry name" value="RNApol_arch_Rpo3"/>
    <property type="match status" value="1"/>
</dbReference>
<comment type="subcellular location">
    <subcellularLocation>
        <location evidence="1">Nucleus</location>
    </subcellularLocation>
</comment>
<dbReference type="GO" id="GO:0006397">
    <property type="term" value="P:mRNA processing"/>
    <property type="evidence" value="ECO:0007669"/>
    <property type="project" value="UniProtKB-KW"/>
</dbReference>
<keyword evidence="14" id="KW-0804">Transcription</keyword>